<dbReference type="Proteomes" id="UP000199169">
    <property type="component" value="Unassembled WGS sequence"/>
</dbReference>
<protein>
    <submittedName>
        <fullName evidence="1">Uncharacterized protein</fullName>
    </submittedName>
</protein>
<dbReference type="AlphaFoldDB" id="A0A1A8XH61"/>
<gene>
    <name evidence="1" type="ORF">ACCAA_1480002</name>
</gene>
<keyword evidence="2" id="KW-1185">Reference proteome</keyword>
<sequence>MTIKRVLCPERIRQIPTQFSWVDHRLVRERYLDRCNPPAAALYLFLVTVADVQGLSYYSDGCGSFEPRILGDHAANLMSSFCGGDT</sequence>
<organism evidence="1 2">
    <name type="scientific">Candidatus Accumulibacter aalborgensis</name>
    <dbReference type="NCBI Taxonomy" id="1860102"/>
    <lineage>
        <taxon>Bacteria</taxon>
        <taxon>Pseudomonadati</taxon>
        <taxon>Pseudomonadota</taxon>
        <taxon>Betaproteobacteria</taxon>
        <taxon>Candidatus Accumulibacter</taxon>
    </lineage>
</organism>
<evidence type="ECO:0000313" key="2">
    <source>
        <dbReference type="Proteomes" id="UP000199169"/>
    </source>
</evidence>
<reference evidence="1 2" key="1">
    <citation type="submission" date="2016-06" db="EMBL/GenBank/DDBJ databases">
        <authorList>
            <person name="Kjaerup R.B."/>
            <person name="Dalgaard T.S."/>
            <person name="Juul-Madsen H.R."/>
        </authorList>
    </citation>
    <scope>NUCLEOTIDE SEQUENCE [LARGE SCALE GENOMIC DNA]</scope>
    <source>
        <strain evidence="1">3</strain>
    </source>
</reference>
<accession>A0A1A8XH61</accession>
<proteinExistence type="predicted"/>
<name>A0A1A8XH61_9PROT</name>
<dbReference type="EMBL" id="FLQX01000055">
    <property type="protein sequence ID" value="SBT04495.1"/>
    <property type="molecule type" value="Genomic_DNA"/>
</dbReference>
<evidence type="ECO:0000313" key="1">
    <source>
        <dbReference type="EMBL" id="SBT04495.1"/>
    </source>
</evidence>